<reference evidence="1 2" key="1">
    <citation type="submission" date="2023-11" db="EMBL/GenBank/DDBJ databases">
        <authorList>
            <person name="Hedman E."/>
            <person name="Englund M."/>
            <person name="Stromberg M."/>
            <person name="Nyberg Akerstrom W."/>
            <person name="Nylinder S."/>
            <person name="Jareborg N."/>
            <person name="Kallberg Y."/>
            <person name="Kronander E."/>
        </authorList>
    </citation>
    <scope>NUCLEOTIDE SEQUENCE [LARGE SCALE GENOMIC DNA]</scope>
</reference>
<evidence type="ECO:0000313" key="1">
    <source>
        <dbReference type="EMBL" id="CAK1598069.1"/>
    </source>
</evidence>
<sequence length="364" mass="41647">MFLEAKRTVNSASGSMVLEDEQIFHCIQQWTSPLSVQPHDLICTTCWNEASRAITSLSSAGRNCALCNTVLPLRTRSHQLIALRTDTQHHVNIRNIIFERLLPLQVRASDYICYPCWQRAERAAKHYSLPSSSRGTAASRVPLRCINCNINLIRMRRRILEDNAILLQVQQQITPRVATSADYICEACHTLISERSATVEDLQDSTLTVGHLNICLICGHSLTNARSHEVLAEINRHVLHIIQNWVQPRQVQPSDLVCHRCYQHAETTLNEARSEVSVPQADIIILPNYSRAPDTHSRCIFPTCTRMSQQMVPLTLRIRLFSDHKYYIPRNCRICSFHLESQTWSDLFEGNMNHSFTAAYIEDF</sequence>
<dbReference type="Proteomes" id="UP001314205">
    <property type="component" value="Unassembled WGS sequence"/>
</dbReference>
<keyword evidence="2" id="KW-1185">Reference proteome</keyword>
<protein>
    <submittedName>
        <fullName evidence="1">Uncharacterized protein</fullName>
    </submittedName>
</protein>
<comment type="caution">
    <text evidence="1">The sequence shown here is derived from an EMBL/GenBank/DDBJ whole genome shotgun (WGS) entry which is preliminary data.</text>
</comment>
<accession>A0AAV1LV88</accession>
<evidence type="ECO:0000313" key="2">
    <source>
        <dbReference type="Proteomes" id="UP001314205"/>
    </source>
</evidence>
<name>A0AAV1LV88_9NEOP</name>
<gene>
    <name evidence="1" type="ORF">PARMNEM_LOCUS17120</name>
</gene>
<dbReference type="AlphaFoldDB" id="A0AAV1LV88"/>
<dbReference type="EMBL" id="CAVLGL010000097">
    <property type="protein sequence ID" value="CAK1598069.1"/>
    <property type="molecule type" value="Genomic_DNA"/>
</dbReference>
<proteinExistence type="predicted"/>
<organism evidence="1 2">
    <name type="scientific">Parnassius mnemosyne</name>
    <name type="common">clouded apollo</name>
    <dbReference type="NCBI Taxonomy" id="213953"/>
    <lineage>
        <taxon>Eukaryota</taxon>
        <taxon>Metazoa</taxon>
        <taxon>Ecdysozoa</taxon>
        <taxon>Arthropoda</taxon>
        <taxon>Hexapoda</taxon>
        <taxon>Insecta</taxon>
        <taxon>Pterygota</taxon>
        <taxon>Neoptera</taxon>
        <taxon>Endopterygota</taxon>
        <taxon>Lepidoptera</taxon>
        <taxon>Glossata</taxon>
        <taxon>Ditrysia</taxon>
        <taxon>Papilionoidea</taxon>
        <taxon>Papilionidae</taxon>
        <taxon>Parnassiinae</taxon>
        <taxon>Parnassini</taxon>
        <taxon>Parnassius</taxon>
        <taxon>Driopa</taxon>
    </lineage>
</organism>